<comment type="subcellular location">
    <subcellularLocation>
        <location evidence="6">Nucleus</location>
    </subcellularLocation>
</comment>
<dbReference type="SMART" id="SM00339">
    <property type="entry name" value="FH"/>
    <property type="match status" value="1"/>
</dbReference>
<dbReference type="AlphaFoldDB" id="A0A6F9DDP4"/>
<keyword evidence="1" id="KW-0217">Developmental protein</keyword>
<dbReference type="InterPro" id="IPR030456">
    <property type="entry name" value="TF_fork_head_CS_2"/>
</dbReference>
<feature type="compositionally biased region" description="Polar residues" evidence="7">
    <location>
        <begin position="160"/>
        <end position="175"/>
    </location>
</feature>
<dbReference type="GO" id="GO:0000976">
    <property type="term" value="F:transcription cis-regulatory region binding"/>
    <property type="evidence" value="ECO:0007669"/>
    <property type="project" value="TreeGrafter"/>
</dbReference>
<dbReference type="GO" id="GO:0005634">
    <property type="term" value="C:nucleus"/>
    <property type="evidence" value="ECO:0007669"/>
    <property type="project" value="UniProtKB-SubCell"/>
</dbReference>
<organism evidence="9">
    <name type="scientific">Phallusia mammillata</name>
    <dbReference type="NCBI Taxonomy" id="59560"/>
    <lineage>
        <taxon>Eukaryota</taxon>
        <taxon>Metazoa</taxon>
        <taxon>Chordata</taxon>
        <taxon>Tunicata</taxon>
        <taxon>Ascidiacea</taxon>
        <taxon>Phlebobranchia</taxon>
        <taxon>Ascidiidae</taxon>
        <taxon>Phallusia</taxon>
    </lineage>
</organism>
<proteinExistence type="evidence at transcript level"/>
<keyword evidence="3 6" id="KW-0238">DNA-binding</keyword>
<keyword evidence="4" id="KW-0804">Transcription</keyword>
<evidence type="ECO:0000259" key="8">
    <source>
        <dbReference type="PROSITE" id="PS50039"/>
    </source>
</evidence>
<dbReference type="InterPro" id="IPR001766">
    <property type="entry name" value="Fork_head_dom"/>
</dbReference>
<dbReference type="PROSITE" id="PS00658">
    <property type="entry name" value="FORK_HEAD_2"/>
    <property type="match status" value="1"/>
</dbReference>
<dbReference type="Gene3D" id="1.10.10.10">
    <property type="entry name" value="Winged helix-like DNA-binding domain superfamily/Winged helix DNA-binding domain"/>
    <property type="match status" value="1"/>
</dbReference>
<protein>
    <submittedName>
        <fullName evidence="9">Forkhead box protein N4-like</fullName>
    </submittedName>
</protein>
<evidence type="ECO:0000256" key="2">
    <source>
        <dbReference type="ARBA" id="ARBA00023015"/>
    </source>
</evidence>
<dbReference type="PROSITE" id="PS50039">
    <property type="entry name" value="FORK_HEAD_3"/>
    <property type="match status" value="1"/>
</dbReference>
<keyword evidence="5 6" id="KW-0539">Nucleus</keyword>
<sequence>MSLQKSKTGCLPVSDIYSFMMENFPYFKTAPDGWKNSVRHNLSLNKCFEKVEKPNGTQRKGCLWALNPAKASKMEEEVQKWKRKDPEAIRRSMSHPDDFDREMEELRRADEEAARRRMLSLSSHGLSMVTPPHNFHPGFPLHRPTGRDAGQGRPHMHPSGSVSMPTTPQHLSPQTGTYRHPMTPVQRTLSTNANTYGHVGNHNFTRPPRQLFQFPTEPHSLSIGVPEVTSTPVGKSANNLAKTLPQLSSPNSSSSTSSGTCAAFFGSIADTLSAAGPDLNDLDLDSSLADLSALQVPFWDETTGVGTPQDGASDPLLSSDVFEETDGHQTGPQGDAMAQSFHIMGQSAHRGGDPPGPDVFPSRFGGDLSYLASTGNNKPVMLH</sequence>
<dbReference type="GO" id="GO:0000981">
    <property type="term" value="F:DNA-binding transcription factor activity, RNA polymerase II-specific"/>
    <property type="evidence" value="ECO:0007669"/>
    <property type="project" value="TreeGrafter"/>
</dbReference>
<dbReference type="EMBL" id="LR785254">
    <property type="protein sequence ID" value="CAB3246938.1"/>
    <property type="molecule type" value="mRNA"/>
</dbReference>
<dbReference type="PANTHER" id="PTHR46721:SF3">
    <property type="entry name" value="FORKHEAD BOX N1"/>
    <property type="match status" value="1"/>
</dbReference>
<name>A0A6F9DDP4_9ASCI</name>
<feature type="DNA-binding region" description="Fork-head" evidence="6">
    <location>
        <begin position="1"/>
        <end position="85"/>
    </location>
</feature>
<evidence type="ECO:0000256" key="3">
    <source>
        <dbReference type="ARBA" id="ARBA00023125"/>
    </source>
</evidence>
<evidence type="ECO:0000256" key="4">
    <source>
        <dbReference type="ARBA" id="ARBA00023163"/>
    </source>
</evidence>
<gene>
    <name evidence="9" type="primary">Foxn4</name>
</gene>
<dbReference type="SUPFAM" id="SSF46785">
    <property type="entry name" value="Winged helix' DNA-binding domain"/>
    <property type="match status" value="1"/>
</dbReference>
<feature type="domain" description="Fork-head" evidence="8">
    <location>
        <begin position="1"/>
        <end position="85"/>
    </location>
</feature>
<evidence type="ECO:0000256" key="7">
    <source>
        <dbReference type="SAM" id="MobiDB-lite"/>
    </source>
</evidence>
<dbReference type="InterPro" id="IPR036390">
    <property type="entry name" value="WH_DNA-bd_sf"/>
</dbReference>
<dbReference type="InterPro" id="IPR036388">
    <property type="entry name" value="WH-like_DNA-bd_sf"/>
</dbReference>
<keyword evidence="2" id="KW-0805">Transcription regulation</keyword>
<dbReference type="InterPro" id="IPR049624">
    <property type="entry name" value="FOXN1_4"/>
</dbReference>
<evidence type="ECO:0000256" key="6">
    <source>
        <dbReference type="PROSITE-ProRule" id="PRU00089"/>
    </source>
</evidence>
<accession>A0A6F9DDP4</accession>
<evidence type="ECO:0000313" key="9">
    <source>
        <dbReference type="EMBL" id="CAB3246938.1"/>
    </source>
</evidence>
<dbReference type="PANTHER" id="PTHR46721">
    <property type="entry name" value="FORKHEAD BOX PROTEIN N1"/>
    <property type="match status" value="1"/>
</dbReference>
<evidence type="ECO:0000256" key="1">
    <source>
        <dbReference type="ARBA" id="ARBA00022473"/>
    </source>
</evidence>
<feature type="region of interest" description="Disordered" evidence="7">
    <location>
        <begin position="143"/>
        <end position="175"/>
    </location>
</feature>
<evidence type="ECO:0000256" key="5">
    <source>
        <dbReference type="ARBA" id="ARBA00023242"/>
    </source>
</evidence>
<dbReference type="PRINTS" id="PR00053">
    <property type="entry name" value="FORKHEAD"/>
</dbReference>
<dbReference type="Pfam" id="PF00250">
    <property type="entry name" value="Forkhead"/>
    <property type="match status" value="1"/>
</dbReference>
<reference evidence="9" key="1">
    <citation type="submission" date="2020-04" db="EMBL/GenBank/DDBJ databases">
        <authorList>
            <person name="Neveu A P."/>
        </authorList>
    </citation>
    <scope>NUCLEOTIDE SEQUENCE</scope>
    <source>
        <tissue evidence="9">Whole embryo</tissue>
    </source>
</reference>